<protein>
    <submittedName>
        <fullName evidence="1">Uncharacterized protein</fullName>
    </submittedName>
</protein>
<dbReference type="EMBL" id="JANBUN010002178">
    <property type="protein sequence ID" value="KAJ2795409.1"/>
    <property type="molecule type" value="Genomic_DNA"/>
</dbReference>
<keyword evidence="2" id="KW-1185">Reference proteome</keyword>
<sequence>MKLLATAAGIAALTIGCRAASSAPGASTLGPPGELGSLGPEHAQRIYGDGIAWRTASNMGQSPQPQSSQHLSPEYLPLSPPPTTSSGHTSFAVNLSGFDGSITHYHISYSDPQVSGEVGVGHVEPTPTLAAIAAQGVVCDQSFPGLLSGLLGLDLGVRLNLGFTGVGACIAL</sequence>
<evidence type="ECO:0000313" key="1">
    <source>
        <dbReference type="EMBL" id="KAJ2795409.1"/>
    </source>
</evidence>
<organism evidence="1 2">
    <name type="scientific">Coemansia helicoidea</name>
    <dbReference type="NCBI Taxonomy" id="1286919"/>
    <lineage>
        <taxon>Eukaryota</taxon>
        <taxon>Fungi</taxon>
        <taxon>Fungi incertae sedis</taxon>
        <taxon>Zoopagomycota</taxon>
        <taxon>Kickxellomycotina</taxon>
        <taxon>Kickxellomycetes</taxon>
        <taxon>Kickxellales</taxon>
        <taxon>Kickxellaceae</taxon>
        <taxon>Coemansia</taxon>
    </lineage>
</organism>
<name>A0ACC1KUB7_9FUNG</name>
<accession>A0ACC1KUB7</accession>
<proteinExistence type="predicted"/>
<reference evidence="1" key="1">
    <citation type="submission" date="2022-07" db="EMBL/GenBank/DDBJ databases">
        <title>Phylogenomic reconstructions and comparative analyses of Kickxellomycotina fungi.</title>
        <authorList>
            <person name="Reynolds N.K."/>
            <person name="Stajich J.E."/>
            <person name="Barry K."/>
            <person name="Grigoriev I.V."/>
            <person name="Crous P."/>
            <person name="Smith M.E."/>
        </authorList>
    </citation>
    <scope>NUCLEOTIDE SEQUENCE</scope>
    <source>
        <strain evidence="1">BCRC 34780</strain>
    </source>
</reference>
<dbReference type="Proteomes" id="UP001140087">
    <property type="component" value="Unassembled WGS sequence"/>
</dbReference>
<comment type="caution">
    <text evidence="1">The sequence shown here is derived from an EMBL/GenBank/DDBJ whole genome shotgun (WGS) entry which is preliminary data.</text>
</comment>
<evidence type="ECO:0000313" key="2">
    <source>
        <dbReference type="Proteomes" id="UP001140087"/>
    </source>
</evidence>
<gene>
    <name evidence="1" type="ORF">H4R21_005123</name>
</gene>